<dbReference type="GO" id="GO:0005886">
    <property type="term" value="C:plasma membrane"/>
    <property type="evidence" value="ECO:0007669"/>
    <property type="project" value="UniProtKB-SubCell"/>
</dbReference>
<evidence type="ECO:0000256" key="6">
    <source>
        <dbReference type="ARBA" id="ARBA00023136"/>
    </source>
</evidence>
<gene>
    <name evidence="8" type="ORF">MNB_SUP05-5-1050</name>
</gene>
<sequence>MVNELFNSINSFLAKIIFYDVLPGEGTMPFIVAWLVFGAIFITFRMGFINLKLLKHGLSIILGKYRTKDDKGEISSFQALTTALSATVGLGNLGGVAIAVSIGGPGATFWMIFAAFFGMSAKFTEVTLAQHYRKFSAGKKIMGGPMEYLSKGFAEKGLTGLGKGLAVFFAIGIILSSLGGGNAFQVSQALGAAQQEFAFFKSYPLAFGFIMVLIVGLVIIGGIKNIAKVTERIVPLMLILYIVVTLWIILTNIAVVPDAIKAIVVEAFAPVSVVGGVVGSIIVGFQRSAFSNEAGLGSASIAHSTASVKYPIRQGIVALYEPFIDTIVICSLTALVIIITGVYNAPEFADLVANKNGAALTIEAFRSQVSWFPSVLSIIITLFAYSTMISWSYYGERCWSYLFGEKTAIIYKVCFLFFILLSTIASSSVLLDFADLTFLVIAIPNLIGLYFLHGKVKELLKEYRIKLKDGSFDKESV</sequence>
<accession>A0A1W1CGV6</accession>
<feature type="transmembrane region" description="Helical" evidence="7">
    <location>
        <begin position="165"/>
        <end position="184"/>
    </location>
</feature>
<keyword evidence="3" id="KW-1003">Cell membrane</keyword>
<dbReference type="InterPro" id="IPR001463">
    <property type="entry name" value="Na/Ala_symport"/>
</dbReference>
<organism evidence="8">
    <name type="scientific">hydrothermal vent metagenome</name>
    <dbReference type="NCBI Taxonomy" id="652676"/>
    <lineage>
        <taxon>unclassified sequences</taxon>
        <taxon>metagenomes</taxon>
        <taxon>ecological metagenomes</taxon>
    </lineage>
</organism>
<evidence type="ECO:0000256" key="5">
    <source>
        <dbReference type="ARBA" id="ARBA00022989"/>
    </source>
</evidence>
<dbReference type="NCBIfam" id="TIGR00835">
    <property type="entry name" value="agcS"/>
    <property type="match status" value="1"/>
</dbReference>
<dbReference type="PANTHER" id="PTHR30330">
    <property type="entry name" value="AGSS FAMILY TRANSPORTER, SODIUM-ALANINE"/>
    <property type="match status" value="1"/>
</dbReference>
<dbReference type="Gene3D" id="1.20.1740.10">
    <property type="entry name" value="Amino acid/polyamine transporter I"/>
    <property type="match status" value="1"/>
</dbReference>
<evidence type="ECO:0000256" key="7">
    <source>
        <dbReference type="SAM" id="Phobius"/>
    </source>
</evidence>
<keyword evidence="4 7" id="KW-0812">Transmembrane</keyword>
<feature type="transmembrane region" description="Helical" evidence="7">
    <location>
        <begin position="370"/>
        <end position="388"/>
    </location>
</feature>
<proteinExistence type="predicted"/>
<dbReference type="AlphaFoldDB" id="A0A1W1CGV6"/>
<keyword evidence="2" id="KW-0813">Transport</keyword>
<feature type="transmembrane region" description="Helical" evidence="7">
    <location>
        <begin position="204"/>
        <end position="223"/>
    </location>
</feature>
<dbReference type="PANTHER" id="PTHR30330:SF3">
    <property type="entry name" value="TRANSCRIPTIONAL REGULATOR, LRP FAMILY"/>
    <property type="match status" value="1"/>
</dbReference>
<dbReference type="Pfam" id="PF01235">
    <property type="entry name" value="Na_Ala_symp"/>
    <property type="match status" value="1"/>
</dbReference>
<protein>
    <submittedName>
        <fullName evidence="8">Na(+)-linked D-alanine glycine permease</fullName>
    </submittedName>
</protein>
<evidence type="ECO:0000256" key="1">
    <source>
        <dbReference type="ARBA" id="ARBA00004651"/>
    </source>
</evidence>
<feature type="transmembrane region" description="Helical" evidence="7">
    <location>
        <begin position="436"/>
        <end position="452"/>
    </location>
</feature>
<keyword evidence="6 7" id="KW-0472">Membrane</keyword>
<dbReference type="GO" id="GO:0005283">
    <property type="term" value="F:amino acid:sodium symporter activity"/>
    <property type="evidence" value="ECO:0007669"/>
    <property type="project" value="InterPro"/>
</dbReference>
<reference evidence="8" key="1">
    <citation type="submission" date="2016-10" db="EMBL/GenBank/DDBJ databases">
        <authorList>
            <person name="de Groot N.N."/>
        </authorList>
    </citation>
    <scope>NUCLEOTIDE SEQUENCE</scope>
</reference>
<name>A0A1W1CGV6_9ZZZZ</name>
<dbReference type="PRINTS" id="PR00175">
    <property type="entry name" value="NAALASMPORT"/>
</dbReference>
<dbReference type="EMBL" id="FPHJ01000047">
    <property type="protein sequence ID" value="SFV65098.1"/>
    <property type="molecule type" value="Genomic_DNA"/>
</dbReference>
<comment type="subcellular location">
    <subcellularLocation>
        <location evidence="1">Cell membrane</location>
        <topology evidence="1">Multi-pass membrane protein</topology>
    </subcellularLocation>
</comment>
<feature type="transmembrane region" description="Helical" evidence="7">
    <location>
        <begin position="235"/>
        <end position="255"/>
    </location>
</feature>
<feature type="transmembrane region" description="Helical" evidence="7">
    <location>
        <begin position="267"/>
        <end position="285"/>
    </location>
</feature>
<evidence type="ECO:0000256" key="3">
    <source>
        <dbReference type="ARBA" id="ARBA00022475"/>
    </source>
</evidence>
<feature type="transmembrane region" description="Helical" evidence="7">
    <location>
        <begin position="31"/>
        <end position="54"/>
    </location>
</feature>
<evidence type="ECO:0000256" key="2">
    <source>
        <dbReference type="ARBA" id="ARBA00022448"/>
    </source>
</evidence>
<evidence type="ECO:0000313" key="8">
    <source>
        <dbReference type="EMBL" id="SFV65098.1"/>
    </source>
</evidence>
<feature type="transmembrane region" description="Helical" evidence="7">
    <location>
        <begin position="409"/>
        <end position="430"/>
    </location>
</feature>
<evidence type="ECO:0000256" key="4">
    <source>
        <dbReference type="ARBA" id="ARBA00022692"/>
    </source>
</evidence>
<keyword evidence="5 7" id="KW-1133">Transmembrane helix</keyword>
<feature type="transmembrane region" description="Helical" evidence="7">
    <location>
        <begin position="323"/>
        <end position="343"/>
    </location>
</feature>